<keyword evidence="3" id="KW-1185">Reference proteome</keyword>
<dbReference type="InterPro" id="IPR027417">
    <property type="entry name" value="P-loop_NTPase"/>
</dbReference>
<dbReference type="Pfam" id="PF13304">
    <property type="entry name" value="AAA_21"/>
    <property type="match status" value="1"/>
</dbReference>
<dbReference type="Proteomes" id="UP000652153">
    <property type="component" value="Unassembled WGS sequence"/>
</dbReference>
<comment type="caution">
    <text evidence="2">The sequence shown here is derived from an EMBL/GenBank/DDBJ whole genome shotgun (WGS) entry which is preliminary data.</text>
</comment>
<dbReference type="InterPro" id="IPR003959">
    <property type="entry name" value="ATPase_AAA_core"/>
</dbReference>
<proteinExistence type="predicted"/>
<feature type="domain" description="ATPase AAA-type core" evidence="1">
    <location>
        <begin position="48"/>
        <end position="395"/>
    </location>
</feature>
<evidence type="ECO:0000259" key="1">
    <source>
        <dbReference type="Pfam" id="PF13304"/>
    </source>
</evidence>
<dbReference type="Gene3D" id="3.40.50.300">
    <property type="entry name" value="P-loop containing nucleotide triphosphate hydrolases"/>
    <property type="match status" value="1"/>
</dbReference>
<dbReference type="EMBL" id="BMFU01000007">
    <property type="protein sequence ID" value="GGH65015.1"/>
    <property type="molecule type" value="Genomic_DNA"/>
</dbReference>
<dbReference type="PANTHER" id="PTHR40396">
    <property type="entry name" value="ATPASE-LIKE PROTEIN"/>
    <property type="match status" value="1"/>
</dbReference>
<gene>
    <name evidence="2" type="ORF">GCM10008014_43990</name>
</gene>
<evidence type="ECO:0000313" key="2">
    <source>
        <dbReference type="EMBL" id="GGH65015.1"/>
    </source>
</evidence>
<protein>
    <submittedName>
        <fullName evidence="2">Transporter</fullName>
    </submittedName>
</protein>
<dbReference type="PANTHER" id="PTHR40396:SF1">
    <property type="entry name" value="ATPASE AAA-TYPE CORE DOMAIN-CONTAINING PROTEIN"/>
    <property type="match status" value="1"/>
</dbReference>
<name>A0ABQ1ZGA2_9BACL</name>
<sequence>MLVRFSVENFKSFFDRQELNMIPAKKVKLNKEHTVQFGKVSLLRAATIYGANASGKSNLIEAMKFAKYVITNKVPLQASKMYCRVVPEGMSKQSTFEFEILKNNKFYAYGFSMSLVERKIISEWLYELVPGKDIQHMLFERETEINRIELGSRVTLDDIDLMKFKTYTLDFEDNTSELFLNEMNRNKRFTRGSSLEFFKDVFEWFDDDLVTIFPEQPFTNFEYFYGDDGIQRINKIIDLFDTGISKVKIEEISVSEMQSKLPNKLLEQIFADFKEKLENSEKNKRAMMSLRTRNAFYNIEGVAGEEPVITTMKLEHGEKSFSDFEFDEESDGTRRLFDLLDLLISNEKNKVYVIDELERSLHPKLTYKFIELFFEVLKENHTQLIFTTHESTIMDQNLLRRDEIWFVERNRNNISHLYSLDRFKERYDKKLSKAYLDGRYGAIPVLKSYTFAEEREDV</sequence>
<accession>A0ABQ1ZGA2</accession>
<dbReference type="SUPFAM" id="SSF52540">
    <property type="entry name" value="P-loop containing nucleoside triphosphate hydrolases"/>
    <property type="match status" value="1"/>
</dbReference>
<dbReference type="RefSeq" id="WP_188593864.1">
    <property type="nucleotide sequence ID" value="NZ_BMFU01000007.1"/>
</dbReference>
<organism evidence="2 3">
    <name type="scientific">Paenibacillus silvae</name>
    <dbReference type="NCBI Taxonomy" id="1325358"/>
    <lineage>
        <taxon>Bacteria</taxon>
        <taxon>Bacillati</taxon>
        <taxon>Bacillota</taxon>
        <taxon>Bacilli</taxon>
        <taxon>Bacillales</taxon>
        <taxon>Paenibacillaceae</taxon>
        <taxon>Paenibacillus</taxon>
    </lineage>
</organism>
<evidence type="ECO:0000313" key="3">
    <source>
        <dbReference type="Proteomes" id="UP000652153"/>
    </source>
</evidence>
<reference evidence="3" key="1">
    <citation type="journal article" date="2019" name="Int. J. Syst. Evol. Microbiol.">
        <title>The Global Catalogue of Microorganisms (GCM) 10K type strain sequencing project: providing services to taxonomists for standard genome sequencing and annotation.</title>
        <authorList>
            <consortium name="The Broad Institute Genomics Platform"/>
            <consortium name="The Broad Institute Genome Sequencing Center for Infectious Disease"/>
            <person name="Wu L."/>
            <person name="Ma J."/>
        </authorList>
    </citation>
    <scope>NUCLEOTIDE SEQUENCE [LARGE SCALE GENOMIC DNA]</scope>
    <source>
        <strain evidence="3">CGMCC 1.12770</strain>
    </source>
</reference>